<dbReference type="Pfam" id="PF12796">
    <property type="entry name" value="Ank_2"/>
    <property type="match status" value="2"/>
</dbReference>
<name>A0ABV3L937_9RHOB</name>
<protein>
    <submittedName>
        <fullName evidence="3">Ankyrin repeat domain-containing protein</fullName>
    </submittedName>
</protein>
<dbReference type="PROSITE" id="PS50297">
    <property type="entry name" value="ANK_REP_REGION"/>
    <property type="match status" value="4"/>
</dbReference>
<sequence>MIRPVSLSLVILATAAAVQAQPAKPVCAALDVRIAQSPAHLEGRILNEALFEAAALNCPEIASRLLEMGASVEARNRFGGTPLNVAAARGAREIVASLLDHGAVLDHANLGGTTPLLAAVQASRRRMVTDLIAAGANVNVANREGITPVMAAAFEGDSRMLGALLEAGGDPDVQDRHGKGALVYAAGRAFPAIVGQLLAAGADADQVWGFDLTALMWAAGHANDAPAADGIEVARQLLDAGALLYRQDDRGRTALMIAAERGHLMMVDYLLQAGANPGLQDKTGARAADLAANDQIRALLQP</sequence>
<dbReference type="Gene3D" id="1.25.40.20">
    <property type="entry name" value="Ankyrin repeat-containing domain"/>
    <property type="match status" value="2"/>
</dbReference>
<dbReference type="SUPFAM" id="SSF48403">
    <property type="entry name" value="Ankyrin repeat"/>
    <property type="match status" value="1"/>
</dbReference>
<organism evidence="3 4">
    <name type="scientific">Meridianimarinicoccus marinus</name>
    <dbReference type="NCBI Taxonomy" id="3231483"/>
    <lineage>
        <taxon>Bacteria</taxon>
        <taxon>Pseudomonadati</taxon>
        <taxon>Pseudomonadota</taxon>
        <taxon>Alphaproteobacteria</taxon>
        <taxon>Rhodobacterales</taxon>
        <taxon>Paracoccaceae</taxon>
        <taxon>Meridianimarinicoccus</taxon>
    </lineage>
</organism>
<evidence type="ECO:0000256" key="1">
    <source>
        <dbReference type="PROSITE-ProRule" id="PRU00023"/>
    </source>
</evidence>
<feature type="repeat" description="ANK" evidence="1">
    <location>
        <begin position="78"/>
        <end position="110"/>
    </location>
</feature>
<proteinExistence type="predicted"/>
<comment type="caution">
    <text evidence="3">The sequence shown here is derived from an EMBL/GenBank/DDBJ whole genome shotgun (WGS) entry which is preliminary data.</text>
</comment>
<dbReference type="PANTHER" id="PTHR24183">
    <property type="entry name" value="FIBRONECTIN TYPE 3 AND ANKYRIN REPEAT DOMAINS PROTEIN 1"/>
    <property type="match status" value="1"/>
</dbReference>
<gene>
    <name evidence="3" type="ORF">AB0T83_15080</name>
</gene>
<dbReference type="PRINTS" id="PR01415">
    <property type="entry name" value="ANKYRIN"/>
</dbReference>
<keyword evidence="1" id="KW-0040">ANK repeat</keyword>
<evidence type="ECO:0000313" key="4">
    <source>
        <dbReference type="Proteomes" id="UP001553161"/>
    </source>
</evidence>
<dbReference type="SMART" id="SM00248">
    <property type="entry name" value="ANK"/>
    <property type="match status" value="7"/>
</dbReference>
<feature type="signal peptide" evidence="2">
    <location>
        <begin position="1"/>
        <end position="20"/>
    </location>
</feature>
<dbReference type="InterPro" id="IPR036770">
    <property type="entry name" value="Ankyrin_rpt-contain_sf"/>
</dbReference>
<reference evidence="3 4" key="1">
    <citation type="submission" date="2024-07" db="EMBL/GenBank/DDBJ databases">
        <authorList>
            <person name="Kang M."/>
        </authorList>
    </citation>
    <scope>NUCLEOTIDE SEQUENCE [LARGE SCALE GENOMIC DNA]</scope>
    <source>
        <strain evidence="3 4">DFM31</strain>
    </source>
</reference>
<dbReference type="PANTHER" id="PTHR24183:SF1">
    <property type="entry name" value="FIBRONECTIN TYPE 3 AND ANKYRIN REPEAT DOMAINS PROTEIN 1"/>
    <property type="match status" value="1"/>
</dbReference>
<dbReference type="Pfam" id="PF00023">
    <property type="entry name" value="Ank"/>
    <property type="match status" value="1"/>
</dbReference>
<keyword evidence="2" id="KW-0732">Signal</keyword>
<dbReference type="Proteomes" id="UP001553161">
    <property type="component" value="Unassembled WGS sequence"/>
</dbReference>
<evidence type="ECO:0000256" key="2">
    <source>
        <dbReference type="SAM" id="SignalP"/>
    </source>
</evidence>
<dbReference type="InterPro" id="IPR002110">
    <property type="entry name" value="Ankyrin_rpt"/>
</dbReference>
<feature type="repeat" description="ANK" evidence="1">
    <location>
        <begin position="250"/>
        <end position="282"/>
    </location>
</feature>
<feature type="repeat" description="ANK" evidence="1">
    <location>
        <begin position="111"/>
        <end position="143"/>
    </location>
</feature>
<dbReference type="RefSeq" id="WP_366194054.1">
    <property type="nucleotide sequence ID" value="NZ_JBFBVU010000022.1"/>
</dbReference>
<accession>A0ABV3L937</accession>
<dbReference type="EMBL" id="JBFBVU010000022">
    <property type="protein sequence ID" value="MEV8468099.1"/>
    <property type="molecule type" value="Genomic_DNA"/>
</dbReference>
<feature type="chain" id="PRO_5046632724" evidence="2">
    <location>
        <begin position="21"/>
        <end position="302"/>
    </location>
</feature>
<dbReference type="PROSITE" id="PS50088">
    <property type="entry name" value="ANK_REPEAT"/>
    <property type="match status" value="4"/>
</dbReference>
<evidence type="ECO:0000313" key="3">
    <source>
        <dbReference type="EMBL" id="MEV8468099.1"/>
    </source>
</evidence>
<feature type="repeat" description="ANK" evidence="1">
    <location>
        <begin position="144"/>
        <end position="176"/>
    </location>
</feature>
<keyword evidence="4" id="KW-1185">Reference proteome</keyword>